<evidence type="ECO:0000313" key="8">
    <source>
        <dbReference type="Proteomes" id="UP000306575"/>
    </source>
</evidence>
<proteinExistence type="predicted"/>
<dbReference type="InterPro" id="IPR036737">
    <property type="entry name" value="OmpA-like_sf"/>
</dbReference>
<dbReference type="PANTHER" id="PTHR30329">
    <property type="entry name" value="STATOR ELEMENT OF FLAGELLAR MOTOR COMPLEX"/>
    <property type="match status" value="1"/>
</dbReference>
<dbReference type="GO" id="GO:0009279">
    <property type="term" value="C:cell outer membrane"/>
    <property type="evidence" value="ECO:0007669"/>
    <property type="project" value="UniProtKB-SubCell"/>
</dbReference>
<dbReference type="CDD" id="cd07185">
    <property type="entry name" value="OmpA_C-like"/>
    <property type="match status" value="1"/>
</dbReference>
<reference evidence="7 8" key="1">
    <citation type="submission" date="2019-04" db="EMBL/GenBank/DDBJ databases">
        <title>Genome sequence of Pelagicola litoralis CL-ES2.</title>
        <authorList>
            <person name="Cao J."/>
        </authorList>
    </citation>
    <scope>NUCLEOTIDE SEQUENCE [LARGE SCALE GENOMIC DNA]</scope>
    <source>
        <strain evidence="7 8">CL-ES2</strain>
    </source>
</reference>
<comment type="caution">
    <text evidence="7">The sequence shown here is derived from an EMBL/GenBank/DDBJ whole genome shotgun (WGS) entry which is preliminary data.</text>
</comment>
<evidence type="ECO:0000256" key="1">
    <source>
        <dbReference type="ARBA" id="ARBA00004442"/>
    </source>
</evidence>
<dbReference type="InterPro" id="IPR050330">
    <property type="entry name" value="Bact_OuterMem_StrucFunc"/>
</dbReference>
<evidence type="ECO:0000256" key="3">
    <source>
        <dbReference type="ARBA" id="ARBA00023237"/>
    </source>
</evidence>
<feature type="chain" id="PRO_5020855482" evidence="5">
    <location>
        <begin position="24"/>
        <end position="216"/>
    </location>
</feature>
<dbReference type="Pfam" id="PF13488">
    <property type="entry name" value="Gly-zipper_Omp"/>
    <property type="match status" value="1"/>
</dbReference>
<dbReference type="InterPro" id="IPR006665">
    <property type="entry name" value="OmpA-like"/>
</dbReference>
<dbReference type="InterPro" id="IPR039567">
    <property type="entry name" value="Gly-zipper"/>
</dbReference>
<evidence type="ECO:0000256" key="5">
    <source>
        <dbReference type="SAM" id="SignalP"/>
    </source>
</evidence>
<feature type="domain" description="OmpA-like" evidence="6">
    <location>
        <begin position="99"/>
        <end position="216"/>
    </location>
</feature>
<dbReference type="PROSITE" id="PS51257">
    <property type="entry name" value="PROKAR_LIPOPROTEIN"/>
    <property type="match status" value="1"/>
</dbReference>
<keyword evidence="5" id="KW-0732">Signal</keyword>
<evidence type="ECO:0000313" key="7">
    <source>
        <dbReference type="EMBL" id="TKZ18168.1"/>
    </source>
</evidence>
<evidence type="ECO:0000256" key="2">
    <source>
        <dbReference type="ARBA" id="ARBA00023136"/>
    </source>
</evidence>
<gene>
    <name evidence="7" type="ORF">FAP39_12690</name>
</gene>
<dbReference type="Gene3D" id="3.30.1330.60">
    <property type="entry name" value="OmpA-like domain"/>
    <property type="match status" value="1"/>
</dbReference>
<keyword evidence="8" id="KW-1185">Reference proteome</keyword>
<dbReference type="RefSeq" id="WP_138016773.1">
    <property type="nucleotide sequence ID" value="NZ_SULI01000016.1"/>
</dbReference>
<dbReference type="Pfam" id="PF00691">
    <property type="entry name" value="OmpA"/>
    <property type="match status" value="1"/>
</dbReference>
<dbReference type="SUPFAM" id="SSF103088">
    <property type="entry name" value="OmpA-like"/>
    <property type="match status" value="1"/>
</dbReference>
<dbReference type="PROSITE" id="PS51123">
    <property type="entry name" value="OMPA_2"/>
    <property type="match status" value="1"/>
</dbReference>
<dbReference type="PANTHER" id="PTHR30329:SF21">
    <property type="entry name" value="LIPOPROTEIN YIAD-RELATED"/>
    <property type="match status" value="1"/>
</dbReference>
<dbReference type="AlphaFoldDB" id="A0A4U7MYJ4"/>
<evidence type="ECO:0000259" key="6">
    <source>
        <dbReference type="PROSITE" id="PS51123"/>
    </source>
</evidence>
<protein>
    <submittedName>
        <fullName evidence="7">OmpA family protein</fullName>
    </submittedName>
</protein>
<sequence>MTRLTLSLVALSVAGLSACTDPAYVTGDYESRDKNRNAKTGAIFGGILGAGATKIAGGNAVAGAVIGAGAGALIGNQLDKQEAELRGTLDSDVKIENTGDRLIVTLPQDILFDSDSFAVRASLTDDLRKVADSLTKYPDSVVQVLGHTDNTGSAEHNQRLSEQRANAVADKLMDAGVAFERIETIGRGEDQPVASNLNEEGKAQNRRVEIVILPNG</sequence>
<feature type="signal peptide" evidence="5">
    <location>
        <begin position="1"/>
        <end position="23"/>
    </location>
</feature>
<keyword evidence="3" id="KW-0998">Cell outer membrane</keyword>
<name>A0A4U7MYJ4_9RHOB</name>
<organism evidence="7 8">
    <name type="scientific">Shimia litoralis</name>
    <dbReference type="NCBI Taxonomy" id="420403"/>
    <lineage>
        <taxon>Bacteria</taxon>
        <taxon>Pseudomonadati</taxon>
        <taxon>Pseudomonadota</taxon>
        <taxon>Alphaproteobacteria</taxon>
        <taxon>Rhodobacterales</taxon>
        <taxon>Roseobacteraceae</taxon>
    </lineage>
</organism>
<comment type="subcellular location">
    <subcellularLocation>
        <location evidence="1">Cell outer membrane</location>
    </subcellularLocation>
</comment>
<dbReference type="Proteomes" id="UP000306575">
    <property type="component" value="Unassembled WGS sequence"/>
</dbReference>
<evidence type="ECO:0000256" key="4">
    <source>
        <dbReference type="PROSITE-ProRule" id="PRU00473"/>
    </source>
</evidence>
<keyword evidence="2 4" id="KW-0472">Membrane</keyword>
<dbReference type="EMBL" id="SULI01000016">
    <property type="protein sequence ID" value="TKZ18168.1"/>
    <property type="molecule type" value="Genomic_DNA"/>
</dbReference>
<dbReference type="InterPro" id="IPR006664">
    <property type="entry name" value="OMP_bac"/>
</dbReference>
<dbReference type="PRINTS" id="PR01021">
    <property type="entry name" value="OMPADOMAIN"/>
</dbReference>
<dbReference type="OrthoDB" id="9782229at2"/>
<accession>A0A4U7MYJ4</accession>